<evidence type="ECO:0000313" key="2">
    <source>
        <dbReference type="EMBL" id="MEQ2289960.1"/>
    </source>
</evidence>
<evidence type="ECO:0000313" key="3">
    <source>
        <dbReference type="Proteomes" id="UP001469553"/>
    </source>
</evidence>
<proteinExistence type="predicted"/>
<organism evidence="2 3">
    <name type="scientific">Ameca splendens</name>
    <dbReference type="NCBI Taxonomy" id="208324"/>
    <lineage>
        <taxon>Eukaryota</taxon>
        <taxon>Metazoa</taxon>
        <taxon>Chordata</taxon>
        <taxon>Craniata</taxon>
        <taxon>Vertebrata</taxon>
        <taxon>Euteleostomi</taxon>
        <taxon>Actinopterygii</taxon>
        <taxon>Neopterygii</taxon>
        <taxon>Teleostei</taxon>
        <taxon>Neoteleostei</taxon>
        <taxon>Acanthomorphata</taxon>
        <taxon>Ovalentaria</taxon>
        <taxon>Atherinomorphae</taxon>
        <taxon>Cyprinodontiformes</taxon>
        <taxon>Goodeidae</taxon>
        <taxon>Ameca</taxon>
    </lineage>
</organism>
<feature type="region of interest" description="Disordered" evidence="1">
    <location>
        <begin position="1"/>
        <end position="52"/>
    </location>
</feature>
<reference evidence="2 3" key="1">
    <citation type="submission" date="2021-06" db="EMBL/GenBank/DDBJ databases">
        <authorList>
            <person name="Palmer J.M."/>
        </authorList>
    </citation>
    <scope>NUCLEOTIDE SEQUENCE [LARGE SCALE GENOMIC DNA]</scope>
    <source>
        <strain evidence="2 3">AS_MEX2019</strain>
        <tissue evidence="2">Muscle</tissue>
    </source>
</reference>
<sequence length="110" mass="11684">MHDAVGVLDGGRQPVGVRSSNGGSTGAARGAERRKTEGFPGFHSVSRNDPASASGKTALLNLLLIGLDGLQLCGITCRSHPAQEEVKHTHMHIHTCTYTTCTQPWGYDTK</sequence>
<protein>
    <submittedName>
        <fullName evidence="2">Uncharacterized protein</fullName>
    </submittedName>
</protein>
<evidence type="ECO:0000256" key="1">
    <source>
        <dbReference type="SAM" id="MobiDB-lite"/>
    </source>
</evidence>
<dbReference type="Proteomes" id="UP001469553">
    <property type="component" value="Unassembled WGS sequence"/>
</dbReference>
<keyword evidence="3" id="KW-1185">Reference proteome</keyword>
<dbReference type="EMBL" id="JAHRIP010026025">
    <property type="protein sequence ID" value="MEQ2289960.1"/>
    <property type="molecule type" value="Genomic_DNA"/>
</dbReference>
<accession>A0ABV0Y843</accession>
<name>A0ABV0Y843_9TELE</name>
<comment type="caution">
    <text evidence="2">The sequence shown here is derived from an EMBL/GenBank/DDBJ whole genome shotgun (WGS) entry which is preliminary data.</text>
</comment>
<gene>
    <name evidence="2" type="ORF">AMECASPLE_038571</name>
</gene>